<feature type="compositionally biased region" description="Polar residues" evidence="1">
    <location>
        <begin position="283"/>
        <end position="294"/>
    </location>
</feature>
<dbReference type="EMBL" id="KQ999859">
    <property type="protein sequence ID" value="KZV40826.1"/>
    <property type="molecule type" value="Genomic_DNA"/>
</dbReference>
<accession>A0A2Z7C1Q8</accession>
<feature type="region of interest" description="Disordered" evidence="1">
    <location>
        <begin position="389"/>
        <end position="417"/>
    </location>
</feature>
<keyword evidence="3" id="KW-1185">Reference proteome</keyword>
<name>A0A2Z7C1Q8_9LAMI</name>
<reference evidence="2 3" key="1">
    <citation type="journal article" date="2015" name="Proc. Natl. Acad. Sci. U.S.A.">
        <title>The resurrection genome of Boea hygrometrica: A blueprint for survival of dehydration.</title>
        <authorList>
            <person name="Xiao L."/>
            <person name="Yang G."/>
            <person name="Zhang L."/>
            <person name="Yang X."/>
            <person name="Zhao S."/>
            <person name="Ji Z."/>
            <person name="Zhou Q."/>
            <person name="Hu M."/>
            <person name="Wang Y."/>
            <person name="Chen M."/>
            <person name="Xu Y."/>
            <person name="Jin H."/>
            <person name="Xiao X."/>
            <person name="Hu G."/>
            <person name="Bao F."/>
            <person name="Hu Y."/>
            <person name="Wan P."/>
            <person name="Li L."/>
            <person name="Deng X."/>
            <person name="Kuang T."/>
            <person name="Xiang C."/>
            <person name="Zhu J.K."/>
            <person name="Oliver M.J."/>
            <person name="He Y."/>
        </authorList>
    </citation>
    <scope>NUCLEOTIDE SEQUENCE [LARGE SCALE GENOMIC DNA]</scope>
    <source>
        <strain evidence="3">cv. XS01</strain>
    </source>
</reference>
<proteinExistence type="predicted"/>
<sequence>MGIDQLDFQSVHLNYLKILQVSNADPNNTKAGKEYECINRGNHPVIIRPVSHHSSVVLRNNQSVGHHSDDSVEPFRQDTSVCHNVALTQILLRHGNSSIHNQLPPLVTSNTAGTSLELKSRSSHGQEIALLSCRENTQLPASSCFSYNINSIHLTGINRKSHSGRAQRHQSRSKQWRKSTAIYRRRCNVYWCRLFPLRRNVEFVGKAVADPDSTSRGAAEEQKFARKVFNTLIQINKPFIGGSLIVTLLASRRLAPTSFARKPALQTVGDGRPSNPVHDRKQSSSNQDTASRWPTTIVAPKSQFRTCPTDHGKALATSPHDPLGITDSACKNQSVVVSVQYGPFNTYIPIRSTTIGKSRVAKDPIAMHTSWRSNSDIASVTSIGYPRMRASGESSTTKHRLIHASGSHPIPSPSDPK</sequence>
<dbReference type="AlphaFoldDB" id="A0A2Z7C1Q8"/>
<evidence type="ECO:0000256" key="1">
    <source>
        <dbReference type="SAM" id="MobiDB-lite"/>
    </source>
</evidence>
<protein>
    <submittedName>
        <fullName evidence="2">Uncharacterized protein</fullName>
    </submittedName>
</protein>
<gene>
    <name evidence="2" type="ORF">F511_23148</name>
</gene>
<feature type="region of interest" description="Disordered" evidence="1">
    <location>
        <begin position="261"/>
        <end position="294"/>
    </location>
</feature>
<evidence type="ECO:0000313" key="3">
    <source>
        <dbReference type="Proteomes" id="UP000250235"/>
    </source>
</evidence>
<evidence type="ECO:0000313" key="2">
    <source>
        <dbReference type="EMBL" id="KZV40826.1"/>
    </source>
</evidence>
<dbReference type="Proteomes" id="UP000250235">
    <property type="component" value="Unassembled WGS sequence"/>
</dbReference>
<organism evidence="2 3">
    <name type="scientific">Dorcoceras hygrometricum</name>
    <dbReference type="NCBI Taxonomy" id="472368"/>
    <lineage>
        <taxon>Eukaryota</taxon>
        <taxon>Viridiplantae</taxon>
        <taxon>Streptophyta</taxon>
        <taxon>Embryophyta</taxon>
        <taxon>Tracheophyta</taxon>
        <taxon>Spermatophyta</taxon>
        <taxon>Magnoliopsida</taxon>
        <taxon>eudicotyledons</taxon>
        <taxon>Gunneridae</taxon>
        <taxon>Pentapetalae</taxon>
        <taxon>asterids</taxon>
        <taxon>lamiids</taxon>
        <taxon>Lamiales</taxon>
        <taxon>Gesneriaceae</taxon>
        <taxon>Didymocarpoideae</taxon>
        <taxon>Trichosporeae</taxon>
        <taxon>Loxocarpinae</taxon>
        <taxon>Dorcoceras</taxon>
    </lineage>
</organism>